<dbReference type="Proteomes" id="UP000253250">
    <property type="component" value="Unassembled WGS sequence"/>
</dbReference>
<dbReference type="AlphaFoldDB" id="A0A1C2FYE8"/>
<dbReference type="GO" id="GO:0003677">
    <property type="term" value="F:DNA binding"/>
    <property type="evidence" value="ECO:0007669"/>
    <property type="project" value="InterPro"/>
</dbReference>
<dbReference type="InterPro" id="IPR002559">
    <property type="entry name" value="Transposase_11"/>
</dbReference>
<accession>A0A1C2FYE8</accession>
<dbReference type="OrthoDB" id="9774608at2"/>
<gene>
    <name evidence="1" type="ORF">C4900_09400</name>
</gene>
<evidence type="ECO:0000313" key="2">
    <source>
        <dbReference type="Proteomes" id="UP000253250"/>
    </source>
</evidence>
<name>A0A1C2FYE8_9GAMM</name>
<dbReference type="GO" id="GO:0004803">
    <property type="term" value="F:transposase activity"/>
    <property type="evidence" value="ECO:0007669"/>
    <property type="project" value="InterPro"/>
</dbReference>
<dbReference type="Pfam" id="PF01609">
    <property type="entry name" value="DDE_Tnp_1"/>
    <property type="match status" value="1"/>
</dbReference>
<comment type="caution">
    <text evidence="1">The sequence shown here is derived from an EMBL/GenBank/DDBJ whole genome shotgun (WGS) entry which is preliminary data.</text>
</comment>
<keyword evidence="2" id="KW-1185">Reference proteome</keyword>
<sequence>MNPLKGVKAHIGVDSKTKVIHAVVATAAHVHDVTVLPDLLHGEETRVWGDSAYQGQTDVLRQHAPKARDLTNRRYRYKGVVRVTRVRRGAAFSWRRAGPSINVR</sequence>
<dbReference type="EMBL" id="PSYR01000002">
    <property type="protein sequence ID" value="RCN56080.1"/>
    <property type="molecule type" value="Genomic_DNA"/>
</dbReference>
<protein>
    <submittedName>
        <fullName evidence="1">IS4/IS5 family transposase</fullName>
    </submittedName>
</protein>
<proteinExistence type="predicted"/>
<evidence type="ECO:0000313" key="1">
    <source>
        <dbReference type="EMBL" id="RCN56080.1"/>
    </source>
</evidence>
<dbReference type="GO" id="GO:0006313">
    <property type="term" value="P:DNA transposition"/>
    <property type="evidence" value="ECO:0007669"/>
    <property type="project" value="InterPro"/>
</dbReference>
<reference evidence="1 2" key="1">
    <citation type="submission" date="2018-02" db="EMBL/GenBank/DDBJ databases">
        <title>Insights into the biology of acidophilic members of the Acidiferrobacteraceae family derived from comparative genomic analyses.</title>
        <authorList>
            <person name="Issotta F."/>
            <person name="Thyssen C."/>
            <person name="Mena C."/>
            <person name="Moya A."/>
            <person name="Bellenberg S."/>
            <person name="Sproer C."/>
            <person name="Covarrubias P.C."/>
            <person name="Sand W."/>
            <person name="Quatrini R."/>
            <person name="Vera M."/>
        </authorList>
    </citation>
    <scope>NUCLEOTIDE SEQUENCE [LARGE SCALE GENOMIC DNA]</scope>
    <source>
        <strain evidence="2">m-1</strain>
    </source>
</reference>
<organism evidence="1 2">
    <name type="scientific">Acidiferrobacter thiooxydans</name>
    <dbReference type="NCBI Taxonomy" id="163359"/>
    <lineage>
        <taxon>Bacteria</taxon>
        <taxon>Pseudomonadati</taxon>
        <taxon>Pseudomonadota</taxon>
        <taxon>Gammaproteobacteria</taxon>
        <taxon>Acidiferrobacterales</taxon>
        <taxon>Acidiferrobacteraceae</taxon>
        <taxon>Acidiferrobacter</taxon>
    </lineage>
</organism>